<dbReference type="RefSeq" id="WP_193736257.1">
    <property type="nucleotide sequence ID" value="NZ_CP063304.1"/>
</dbReference>
<protein>
    <submittedName>
        <fullName evidence="1">DUF2961 domain-containing protein</fullName>
    </submittedName>
</protein>
<dbReference type="EMBL" id="CP063304">
    <property type="protein sequence ID" value="QOV19937.1"/>
    <property type="molecule type" value="Genomic_DNA"/>
</dbReference>
<evidence type="ECO:0000313" key="2">
    <source>
        <dbReference type="Proteomes" id="UP000593601"/>
    </source>
</evidence>
<dbReference type="AlphaFoldDB" id="A0A7M2RK46"/>
<dbReference type="KEGG" id="bliq:INP51_02940"/>
<reference evidence="1 2" key="1">
    <citation type="submission" date="2020-10" db="EMBL/GenBank/DDBJ databases">
        <title>Blautia liquoris sp.nov., isolated from the mud in a fermentation cellar used for the production of Chinese strong-flavoured liquor.</title>
        <authorList>
            <person name="Lu L."/>
        </authorList>
    </citation>
    <scope>NUCLEOTIDE SEQUENCE [LARGE SCALE GENOMIC DNA]</scope>
    <source>
        <strain evidence="1 2">LZLJ-3</strain>
    </source>
</reference>
<organism evidence="1 2">
    <name type="scientific">Blautia liquoris</name>
    <dbReference type="NCBI Taxonomy" id="2779518"/>
    <lineage>
        <taxon>Bacteria</taxon>
        <taxon>Bacillati</taxon>
        <taxon>Bacillota</taxon>
        <taxon>Clostridia</taxon>
        <taxon>Lachnospirales</taxon>
        <taxon>Lachnospiraceae</taxon>
        <taxon>Blautia</taxon>
    </lineage>
</organism>
<dbReference type="Proteomes" id="UP000593601">
    <property type="component" value="Chromosome"/>
</dbReference>
<sequence>MLEQLPYIGGRITRQISAENPTGNPGNACRWKNANETLDGGKNLKVHPFLQLSSGETKILADMEGPGCITEIFFTCDHVELSELVLRIYWDNEENPSVETPVGMFFANGFDAYKHEIHSAVIMALPRNAYSCYWQMPFKKHATITLTHGGTEKISCIAYRVMYQLYDIPDHMMYFHASYHRENTSFEKPIYTILDHVEGEGCYVGTYLAWNALHSDWWGEGEVKFYIDDDGFYPSMADNGTEDYFGGSFGFSPFNSDLCWNEEQTFSAPYMGMPLAVTGGADSVRKYSLYRWHIYDNIGFRHKLRVTVDTIGLWDRQGYRPLDEDIASVAYWYQCEPHRPYKRLPSAEQRMDR</sequence>
<evidence type="ECO:0000313" key="1">
    <source>
        <dbReference type="EMBL" id="QOV19937.1"/>
    </source>
</evidence>
<dbReference type="InterPro" id="IPR021345">
    <property type="entry name" value="DUF2961"/>
</dbReference>
<name>A0A7M2RK46_9FIRM</name>
<dbReference type="Pfam" id="PF11175">
    <property type="entry name" value="DUF2961"/>
    <property type="match status" value="1"/>
</dbReference>
<accession>A0A7M2RK46</accession>
<gene>
    <name evidence="1" type="ORF">INP51_02940</name>
</gene>
<keyword evidence="2" id="KW-1185">Reference proteome</keyword>
<proteinExistence type="predicted"/>
<dbReference type="Gene3D" id="2.60.120.1390">
    <property type="match status" value="1"/>
</dbReference>